<dbReference type="HOGENOM" id="CLU_019009_1_0_11"/>
<feature type="coiled-coil region" evidence="2">
    <location>
        <begin position="396"/>
        <end position="442"/>
    </location>
</feature>
<name>A0A0C5GC27_9ACTN</name>
<reference evidence="5 6" key="1">
    <citation type="submission" date="2015-02" db="EMBL/GenBank/DDBJ databases">
        <title>Genome sequence of thermotolerant Streptomyces cyaneogriseus subsp. Noncyanogenus NMWT1, the producer of nematocidal antibiotics nemadectin.</title>
        <authorList>
            <person name="Wang H."/>
            <person name="Li C."/>
            <person name="Xiang W."/>
            <person name="Wang X."/>
        </authorList>
    </citation>
    <scope>NUCLEOTIDE SEQUENCE [LARGE SCALE GENOMIC DNA]</scope>
    <source>
        <strain evidence="5 6">NMWT 1</strain>
    </source>
</reference>
<dbReference type="CDD" id="cd00397">
    <property type="entry name" value="DNA_BRE_C"/>
    <property type="match status" value="1"/>
</dbReference>
<accession>A0A0C5GC27</accession>
<organism evidence="5 6">
    <name type="scientific">Streptomyces cyaneogriseus subsp. noncyanogenus</name>
    <dbReference type="NCBI Taxonomy" id="477245"/>
    <lineage>
        <taxon>Bacteria</taxon>
        <taxon>Bacillati</taxon>
        <taxon>Actinomycetota</taxon>
        <taxon>Actinomycetes</taxon>
        <taxon>Kitasatosporales</taxon>
        <taxon>Streptomycetaceae</taxon>
        <taxon>Streptomyces</taxon>
    </lineage>
</organism>
<gene>
    <name evidence="5" type="ORF">TU94_26675</name>
</gene>
<evidence type="ECO:0000259" key="4">
    <source>
        <dbReference type="PROSITE" id="PS51898"/>
    </source>
</evidence>
<dbReference type="GO" id="GO:0003677">
    <property type="term" value="F:DNA binding"/>
    <property type="evidence" value="ECO:0007669"/>
    <property type="project" value="InterPro"/>
</dbReference>
<dbReference type="InterPro" id="IPR013762">
    <property type="entry name" value="Integrase-like_cat_sf"/>
</dbReference>
<evidence type="ECO:0000313" key="6">
    <source>
        <dbReference type="Proteomes" id="UP000032234"/>
    </source>
</evidence>
<evidence type="ECO:0000256" key="2">
    <source>
        <dbReference type="SAM" id="Coils"/>
    </source>
</evidence>
<dbReference type="AlphaFoldDB" id="A0A0C5GC27"/>
<keyword evidence="2" id="KW-0175">Coiled coil</keyword>
<keyword evidence="1" id="KW-0233">DNA recombination</keyword>
<dbReference type="SUPFAM" id="SSF56349">
    <property type="entry name" value="DNA breaking-rejoining enzymes"/>
    <property type="match status" value="1"/>
</dbReference>
<dbReference type="Proteomes" id="UP000032234">
    <property type="component" value="Chromosome"/>
</dbReference>
<dbReference type="STRING" id="477245.TU94_26675"/>
<dbReference type="KEGG" id="scw:TU94_26675"/>
<sequence>MRPRVNAHTVFSWVRTFYQDLARWAADEPTRWGPWVAPCPVRNSDTDHSKNRSRRKAAMDQRTRTLLPALPALVKAVERQLKDAQTCLVTGRETPAGAPFTTPAGENLLRRAGVSSRVYADDPATGRRRDLTVEEERAFWAWAIVEVLRHTGMRIEEALELTHHSFVAYQLPTTGEIVPMLQVAPSKLDQERLLLVSPELGEVLTAIIHRVRRGQQAMPLVSAYDSLERLWSAPMPFLFQRRCGPEDRAIPRNYIYTCLNDALAASGLTGPGDEQLRYTPHDFRRIFVTDALRSGLPPHIAARICGHRMVDTTLGYAAIYPEDVINHHRSFIARRRSLRPSEEYREPTAQEWQDFLAHFELRKVALGVCARDFGTPCVHEHACIRCPVLRPDPEQMPRLEEIHANLLDRLQEAKEQGWLGEVAAIEASLAAAEQKLAAMRDLATRHTTVHLGMPDFRSSAGRLDAEQ</sequence>
<dbReference type="GO" id="GO:0006310">
    <property type="term" value="P:DNA recombination"/>
    <property type="evidence" value="ECO:0007669"/>
    <property type="project" value="UniProtKB-KW"/>
</dbReference>
<dbReference type="PROSITE" id="PS51898">
    <property type="entry name" value="TYR_RECOMBINASE"/>
    <property type="match status" value="1"/>
</dbReference>
<keyword evidence="6" id="KW-1185">Reference proteome</keyword>
<evidence type="ECO:0000256" key="3">
    <source>
        <dbReference type="SAM" id="MobiDB-lite"/>
    </source>
</evidence>
<dbReference type="GO" id="GO:0015074">
    <property type="term" value="P:DNA integration"/>
    <property type="evidence" value="ECO:0007669"/>
    <property type="project" value="InterPro"/>
</dbReference>
<dbReference type="Gene3D" id="1.10.443.10">
    <property type="entry name" value="Intergrase catalytic core"/>
    <property type="match status" value="1"/>
</dbReference>
<dbReference type="InterPro" id="IPR002104">
    <property type="entry name" value="Integrase_catalytic"/>
</dbReference>
<dbReference type="InterPro" id="IPR011010">
    <property type="entry name" value="DNA_brk_join_enz"/>
</dbReference>
<evidence type="ECO:0000313" key="5">
    <source>
        <dbReference type="EMBL" id="AJP05904.1"/>
    </source>
</evidence>
<feature type="domain" description="Tyr recombinase" evidence="4">
    <location>
        <begin position="113"/>
        <end position="329"/>
    </location>
</feature>
<dbReference type="EMBL" id="CP010849">
    <property type="protein sequence ID" value="AJP05904.1"/>
    <property type="molecule type" value="Genomic_DNA"/>
</dbReference>
<evidence type="ECO:0000256" key="1">
    <source>
        <dbReference type="ARBA" id="ARBA00023172"/>
    </source>
</evidence>
<dbReference type="PATRIC" id="fig|477245.3.peg.5648"/>
<proteinExistence type="predicted"/>
<protein>
    <submittedName>
        <fullName evidence="5">Integrase</fullName>
    </submittedName>
</protein>
<dbReference type="Pfam" id="PF00589">
    <property type="entry name" value="Phage_integrase"/>
    <property type="match status" value="1"/>
</dbReference>
<feature type="region of interest" description="Disordered" evidence="3">
    <location>
        <begin position="40"/>
        <end position="59"/>
    </location>
</feature>